<keyword evidence="4" id="KW-0560">Oxidoreductase</keyword>
<dbReference type="Pfam" id="PF03098">
    <property type="entry name" value="An_peroxidase"/>
    <property type="match status" value="1"/>
</dbReference>
<dbReference type="AlphaFoldDB" id="A0A2V4TJ10"/>
<dbReference type="PROSITE" id="PS50292">
    <property type="entry name" value="PEROXIDASE_3"/>
    <property type="match status" value="1"/>
</dbReference>
<dbReference type="PANTHER" id="PTHR11475">
    <property type="entry name" value="OXIDASE/PEROXIDASE"/>
    <property type="match status" value="1"/>
</dbReference>
<keyword evidence="3" id="KW-0325">Glycoprotein</keyword>
<keyword evidence="4" id="KW-0575">Peroxidase</keyword>
<dbReference type="InterPro" id="IPR019791">
    <property type="entry name" value="Haem_peroxidase_animal"/>
</dbReference>
<reference evidence="4 5" key="1">
    <citation type="submission" date="2018-06" db="EMBL/GenBank/DDBJ databases">
        <title>Genomic Encyclopedia of Type Strains, Phase IV (KMG-V): Genome sequencing to study the core and pangenomes of soil and plant-associated prokaryotes.</title>
        <authorList>
            <person name="Whitman W."/>
        </authorList>
    </citation>
    <scope>NUCLEOTIDE SEQUENCE [LARGE SCALE GENOMIC DNA]</scope>
    <source>
        <strain evidence="4 5">SRCL-318</strain>
    </source>
</reference>
<dbReference type="Gene3D" id="1.10.640.10">
    <property type="entry name" value="Haem peroxidase domain superfamily, animal type"/>
    <property type="match status" value="1"/>
</dbReference>
<dbReference type="InterPro" id="IPR037120">
    <property type="entry name" value="Haem_peroxidase_sf_animal"/>
</dbReference>
<evidence type="ECO:0000256" key="1">
    <source>
        <dbReference type="ARBA" id="ARBA00004613"/>
    </source>
</evidence>
<dbReference type="InterPro" id="IPR010255">
    <property type="entry name" value="Haem_peroxidase_sf"/>
</dbReference>
<dbReference type="GO" id="GO:0005576">
    <property type="term" value="C:extracellular region"/>
    <property type="evidence" value="ECO:0007669"/>
    <property type="project" value="UniProtKB-SubCell"/>
</dbReference>
<dbReference type="Proteomes" id="UP000247772">
    <property type="component" value="Unassembled WGS sequence"/>
</dbReference>
<evidence type="ECO:0000313" key="4">
    <source>
        <dbReference type="EMBL" id="PYE14090.1"/>
    </source>
</evidence>
<evidence type="ECO:0000256" key="2">
    <source>
        <dbReference type="ARBA" id="ARBA00022525"/>
    </source>
</evidence>
<dbReference type="EMBL" id="QJSQ01000041">
    <property type="protein sequence ID" value="PYE14090.1"/>
    <property type="molecule type" value="Genomic_DNA"/>
</dbReference>
<dbReference type="GO" id="GO:0006979">
    <property type="term" value="P:response to oxidative stress"/>
    <property type="evidence" value="ECO:0007669"/>
    <property type="project" value="InterPro"/>
</dbReference>
<sequence>MDGNGHGFITQQRQIPFTNLFPLRDEIYPASKLLALSKLMQGAVDTVKDGPDPEENLWLPAGYTYFSQFVDHDLTFDSTSSLDPALALEDKSRVPTNLRTPRLDLDCIYGDGPAAQPFMYAADGATLLYGGTGQPQLQANPNGLVASVTATWDLLRAPNGRAIIGDKRNDENSIVCQIQLAMIKYHNKIVELLSGENSDSWLVAGDIFESARTEVRWTYQRIVVEDFLPRIIREEVLNDLQGLSFEQRKKCYVLYPDKDGIRDNLPREFVAAAYRYGHSGVRTGYRLNPQTRLSIFPASNQADQSADSLLGFDPLPQHHIIDDWGRFFPDSDPGADIGEPGRIAADDTPDPSVRLQFAYKLDPTLVDPLTVLPPGVAGSTATSEAKEQVDNKLPNPDRPSLALLNLLRGNAYRLVSGQTVAEKLQAAGKGTGPLPADRLVVRLETDERPENDADPKSQAFKWTPIDPDLQTDTPLWFYILAEAQAPILDTVTGGASRVFSENDLLNGAGALTQLGWVGGRIVAEVIYGILDSDADSYVRASKGSAWNPRFATDGPVRMRGLLDFIVKA</sequence>
<dbReference type="GO" id="GO:0020037">
    <property type="term" value="F:heme binding"/>
    <property type="evidence" value="ECO:0007669"/>
    <property type="project" value="InterPro"/>
</dbReference>
<dbReference type="SUPFAM" id="SSF48113">
    <property type="entry name" value="Heme-dependent peroxidases"/>
    <property type="match status" value="1"/>
</dbReference>
<protein>
    <submittedName>
        <fullName evidence="4">Heme peroxidase</fullName>
    </submittedName>
</protein>
<dbReference type="OrthoDB" id="9765610at2"/>
<dbReference type="PANTHER" id="PTHR11475:SF4">
    <property type="entry name" value="CHORION PEROXIDASE"/>
    <property type="match status" value="1"/>
</dbReference>
<proteinExistence type="predicted"/>
<comment type="caution">
    <text evidence="4">The sequence shown here is derived from an EMBL/GenBank/DDBJ whole genome shotgun (WGS) entry which is preliminary data.</text>
</comment>
<dbReference type="GO" id="GO:0004601">
    <property type="term" value="F:peroxidase activity"/>
    <property type="evidence" value="ECO:0007669"/>
    <property type="project" value="UniProtKB-KW"/>
</dbReference>
<dbReference type="RefSeq" id="WP_110857548.1">
    <property type="nucleotide sequence ID" value="NZ_QJSQ01000041.1"/>
</dbReference>
<evidence type="ECO:0000313" key="5">
    <source>
        <dbReference type="Proteomes" id="UP000247772"/>
    </source>
</evidence>
<organism evidence="4 5">
    <name type="scientific">Paraburkholderia silvatlantica</name>
    <dbReference type="NCBI Taxonomy" id="321895"/>
    <lineage>
        <taxon>Bacteria</taxon>
        <taxon>Pseudomonadati</taxon>
        <taxon>Pseudomonadota</taxon>
        <taxon>Betaproteobacteria</taxon>
        <taxon>Burkholderiales</taxon>
        <taxon>Burkholderiaceae</taxon>
        <taxon>Paraburkholderia</taxon>
    </lineage>
</organism>
<evidence type="ECO:0000256" key="3">
    <source>
        <dbReference type="ARBA" id="ARBA00023180"/>
    </source>
</evidence>
<keyword evidence="2" id="KW-0964">Secreted</keyword>
<accession>A0A2V4TJ10</accession>
<gene>
    <name evidence="4" type="ORF">C7410_14123</name>
</gene>
<comment type="subcellular location">
    <subcellularLocation>
        <location evidence="1">Secreted</location>
    </subcellularLocation>
</comment>
<name>A0A2V4TJ10_9BURK</name>